<evidence type="ECO:0000313" key="2">
    <source>
        <dbReference type="EMBL" id="OHA14743.1"/>
    </source>
</evidence>
<dbReference type="PROSITE" id="PS00409">
    <property type="entry name" value="PROKAR_NTER_METHYL"/>
    <property type="match status" value="1"/>
</dbReference>
<evidence type="ECO:0000313" key="3">
    <source>
        <dbReference type="Proteomes" id="UP000177171"/>
    </source>
</evidence>
<keyword evidence="1" id="KW-1133">Transmembrane helix</keyword>
<proteinExistence type="predicted"/>
<evidence type="ECO:0008006" key="4">
    <source>
        <dbReference type="Google" id="ProtNLM"/>
    </source>
</evidence>
<dbReference type="EMBL" id="MHQY01000003">
    <property type="protein sequence ID" value="OHA14743.1"/>
    <property type="molecule type" value="Genomic_DNA"/>
</dbReference>
<dbReference type="Proteomes" id="UP000177171">
    <property type="component" value="Unassembled WGS sequence"/>
</dbReference>
<name>A0A1G2LT60_9BACT</name>
<reference evidence="2 3" key="1">
    <citation type="journal article" date="2016" name="Nat. Commun.">
        <title>Thousands of microbial genomes shed light on interconnected biogeochemical processes in an aquifer system.</title>
        <authorList>
            <person name="Anantharaman K."/>
            <person name="Brown C.T."/>
            <person name="Hug L.A."/>
            <person name="Sharon I."/>
            <person name="Castelle C.J."/>
            <person name="Probst A.J."/>
            <person name="Thomas B.C."/>
            <person name="Singh A."/>
            <person name="Wilkins M.J."/>
            <person name="Karaoz U."/>
            <person name="Brodie E.L."/>
            <person name="Williams K.H."/>
            <person name="Hubbard S.S."/>
            <person name="Banfield J.F."/>
        </authorList>
    </citation>
    <scope>NUCLEOTIDE SEQUENCE [LARGE SCALE GENOMIC DNA]</scope>
</reference>
<organism evidence="2 3">
    <name type="scientific">Candidatus Sungbacteria bacterium RIFCSPLOWO2_12_FULL_41_11</name>
    <dbReference type="NCBI Taxonomy" id="1802286"/>
    <lineage>
        <taxon>Bacteria</taxon>
        <taxon>Candidatus Sungiibacteriota</taxon>
    </lineage>
</organism>
<protein>
    <recommendedName>
        <fullName evidence="4">Type IV pilus modification protein PilV</fullName>
    </recommendedName>
</protein>
<sequence>MRGVSLIEVIIGATIISIILLALGSIAQFSIGVSKVSTERLQAVFLASETIEALKTMRDSNWTTRIAPLAAGTSYYLLFVGDHYETTTVQPALIDGKFNRYFILENVNRDPATNDISASGTNDPDTKLVKAVVEWTSKSVIKTETVKTYIMNIFNN</sequence>
<accession>A0A1G2LT60</accession>
<comment type="caution">
    <text evidence="2">The sequence shown here is derived from an EMBL/GenBank/DDBJ whole genome shotgun (WGS) entry which is preliminary data.</text>
</comment>
<dbReference type="AlphaFoldDB" id="A0A1G2LT60"/>
<evidence type="ECO:0000256" key="1">
    <source>
        <dbReference type="SAM" id="Phobius"/>
    </source>
</evidence>
<dbReference type="InterPro" id="IPR012902">
    <property type="entry name" value="N_methyl_site"/>
</dbReference>
<gene>
    <name evidence="2" type="ORF">A3G49_03355</name>
</gene>
<keyword evidence="1" id="KW-0812">Transmembrane</keyword>
<keyword evidence="1" id="KW-0472">Membrane</keyword>
<feature type="transmembrane region" description="Helical" evidence="1">
    <location>
        <begin position="6"/>
        <end position="31"/>
    </location>
</feature>